<evidence type="ECO:0000259" key="2">
    <source>
        <dbReference type="PROSITE" id="PS50222"/>
    </source>
</evidence>
<evidence type="ECO:0000256" key="1">
    <source>
        <dbReference type="SAM" id="MobiDB-lite"/>
    </source>
</evidence>
<dbReference type="Proteomes" id="UP001501310">
    <property type="component" value="Unassembled WGS sequence"/>
</dbReference>
<dbReference type="Gene3D" id="1.10.238.10">
    <property type="entry name" value="EF-hand"/>
    <property type="match status" value="1"/>
</dbReference>
<feature type="region of interest" description="Disordered" evidence="1">
    <location>
        <begin position="55"/>
        <end position="76"/>
    </location>
</feature>
<evidence type="ECO:0000313" key="3">
    <source>
        <dbReference type="EMBL" id="GAA4007187.1"/>
    </source>
</evidence>
<dbReference type="InterPro" id="IPR018247">
    <property type="entry name" value="EF_Hand_1_Ca_BS"/>
</dbReference>
<dbReference type="InterPro" id="IPR011992">
    <property type="entry name" value="EF-hand-dom_pair"/>
</dbReference>
<gene>
    <name evidence="3" type="ORF">GCM10022211_20410</name>
</gene>
<dbReference type="InterPro" id="IPR002048">
    <property type="entry name" value="EF_hand_dom"/>
</dbReference>
<dbReference type="PROSITE" id="PS50222">
    <property type="entry name" value="EF_HAND_2"/>
    <property type="match status" value="1"/>
</dbReference>
<evidence type="ECO:0000313" key="4">
    <source>
        <dbReference type="Proteomes" id="UP001501310"/>
    </source>
</evidence>
<reference evidence="4" key="1">
    <citation type="journal article" date="2019" name="Int. J. Syst. Evol. Microbiol.">
        <title>The Global Catalogue of Microorganisms (GCM) 10K type strain sequencing project: providing services to taxonomists for standard genome sequencing and annotation.</title>
        <authorList>
            <consortium name="The Broad Institute Genomics Platform"/>
            <consortium name="The Broad Institute Genome Sequencing Center for Infectious Disease"/>
            <person name="Wu L."/>
            <person name="Ma J."/>
        </authorList>
    </citation>
    <scope>NUCLEOTIDE SEQUENCE [LARGE SCALE GENOMIC DNA]</scope>
    <source>
        <strain evidence="4">JCM 16603</strain>
    </source>
</reference>
<comment type="caution">
    <text evidence="3">The sequence shown here is derived from an EMBL/GenBank/DDBJ whole genome shotgun (WGS) entry which is preliminary data.</text>
</comment>
<organism evidence="3 4">
    <name type="scientific">Sphingomonas humi</name>
    <dbReference type="NCBI Taxonomy" id="335630"/>
    <lineage>
        <taxon>Bacteria</taxon>
        <taxon>Pseudomonadati</taxon>
        <taxon>Pseudomonadota</taxon>
        <taxon>Alphaproteobacteria</taxon>
        <taxon>Sphingomonadales</taxon>
        <taxon>Sphingomonadaceae</taxon>
        <taxon>Sphingomonas</taxon>
    </lineage>
</organism>
<dbReference type="CDD" id="cd00051">
    <property type="entry name" value="EFh"/>
    <property type="match status" value="1"/>
</dbReference>
<feature type="domain" description="EF-hand" evidence="2">
    <location>
        <begin position="91"/>
        <end position="120"/>
    </location>
</feature>
<protein>
    <recommendedName>
        <fullName evidence="2">EF-hand domain-containing protein</fullName>
    </recommendedName>
</protein>
<name>A0ABP7S5Z4_9SPHN</name>
<sequence>MTRLVAGAIAALLLSSGAIIFYTSRADTASAVPAAPPVTRNAPLIAAAVPTADFRAPPLASPKSREEKRFNRADKDDDGRITSAELFEPRRKAFAKLDRDGNGALSFEEWAVKTVDKFASADRDRSGWLTPAEYALTAPKPAKRKAVCSC</sequence>
<keyword evidence="4" id="KW-1185">Reference proteome</keyword>
<dbReference type="RefSeq" id="WP_344710163.1">
    <property type="nucleotide sequence ID" value="NZ_BAAAZD010000002.1"/>
</dbReference>
<proteinExistence type="predicted"/>
<dbReference type="EMBL" id="BAAAZD010000002">
    <property type="protein sequence ID" value="GAA4007187.1"/>
    <property type="molecule type" value="Genomic_DNA"/>
</dbReference>
<dbReference type="Pfam" id="PF13202">
    <property type="entry name" value="EF-hand_5"/>
    <property type="match status" value="2"/>
</dbReference>
<dbReference type="PROSITE" id="PS00018">
    <property type="entry name" value="EF_HAND_1"/>
    <property type="match status" value="1"/>
</dbReference>
<feature type="compositionally biased region" description="Basic and acidic residues" evidence="1">
    <location>
        <begin position="63"/>
        <end position="76"/>
    </location>
</feature>
<dbReference type="SUPFAM" id="SSF47473">
    <property type="entry name" value="EF-hand"/>
    <property type="match status" value="1"/>
</dbReference>
<accession>A0ABP7S5Z4</accession>